<protein>
    <submittedName>
        <fullName evidence="2">Uncharacterized protein</fullName>
    </submittedName>
</protein>
<keyword evidence="3" id="KW-1185">Reference proteome</keyword>
<evidence type="ECO:0000313" key="2">
    <source>
        <dbReference type="EMBL" id="OTF79151.1"/>
    </source>
</evidence>
<gene>
    <name evidence="2" type="ORF">BLA29_003594</name>
</gene>
<organism evidence="2 3">
    <name type="scientific">Euroglyphus maynei</name>
    <name type="common">Mayne's house dust mite</name>
    <dbReference type="NCBI Taxonomy" id="6958"/>
    <lineage>
        <taxon>Eukaryota</taxon>
        <taxon>Metazoa</taxon>
        <taxon>Ecdysozoa</taxon>
        <taxon>Arthropoda</taxon>
        <taxon>Chelicerata</taxon>
        <taxon>Arachnida</taxon>
        <taxon>Acari</taxon>
        <taxon>Acariformes</taxon>
        <taxon>Sarcoptiformes</taxon>
        <taxon>Astigmata</taxon>
        <taxon>Psoroptidia</taxon>
        <taxon>Analgoidea</taxon>
        <taxon>Pyroglyphidae</taxon>
        <taxon>Pyroglyphinae</taxon>
        <taxon>Euroglyphus</taxon>
    </lineage>
</organism>
<feature type="compositionally biased region" description="Low complexity" evidence="1">
    <location>
        <begin position="48"/>
        <end position="63"/>
    </location>
</feature>
<feature type="non-terminal residue" evidence="2">
    <location>
        <position position="1"/>
    </location>
</feature>
<dbReference type="InterPro" id="IPR045167">
    <property type="entry name" value="Hobbit"/>
</dbReference>
<accession>A0A1Y3BE04</accession>
<evidence type="ECO:0000256" key="1">
    <source>
        <dbReference type="SAM" id="MobiDB-lite"/>
    </source>
</evidence>
<name>A0A1Y3BE04_EURMA</name>
<dbReference type="Proteomes" id="UP000194236">
    <property type="component" value="Unassembled WGS sequence"/>
</dbReference>
<dbReference type="AlphaFoldDB" id="A0A1Y3BE04"/>
<reference evidence="2 3" key="1">
    <citation type="submission" date="2017-03" db="EMBL/GenBank/DDBJ databases">
        <title>Genome Survey of Euroglyphus maynei.</title>
        <authorList>
            <person name="Arlian L.G."/>
            <person name="Morgan M.S."/>
            <person name="Rider S.D."/>
        </authorList>
    </citation>
    <scope>NUCLEOTIDE SEQUENCE [LARGE SCALE GENOMIC DNA]</scope>
    <source>
        <strain evidence="2">Arlian Lab</strain>
        <tissue evidence="2">Whole body</tissue>
    </source>
</reference>
<dbReference type="Pfam" id="PF10344">
    <property type="entry name" value="Hobbit"/>
    <property type="match status" value="1"/>
</dbReference>
<comment type="caution">
    <text evidence="2">The sequence shown here is derived from an EMBL/GenBank/DDBJ whole genome shotgun (WGS) entry which is preliminary data.</text>
</comment>
<feature type="region of interest" description="Disordered" evidence="1">
    <location>
        <begin position="212"/>
        <end position="236"/>
    </location>
</feature>
<feature type="compositionally biased region" description="Low complexity" evidence="1">
    <location>
        <begin position="70"/>
        <end position="82"/>
    </location>
</feature>
<feature type="region of interest" description="Disordered" evidence="1">
    <location>
        <begin position="48"/>
        <end position="101"/>
    </location>
</feature>
<dbReference type="PANTHER" id="PTHR15678:SF6">
    <property type="entry name" value="BRIDGE-LIKE LIPID TRANSFER PROTEIN FAMILY MEMBER 2"/>
    <property type="match status" value="1"/>
</dbReference>
<dbReference type="OrthoDB" id="1562405at2759"/>
<evidence type="ECO:0000313" key="3">
    <source>
        <dbReference type="Proteomes" id="UP000194236"/>
    </source>
</evidence>
<feature type="compositionally biased region" description="Basic residues" evidence="1">
    <location>
        <begin position="85"/>
        <end position="95"/>
    </location>
</feature>
<sequence length="267" mass="30043">RAPVGGIAVKEHLEVNVIPLTVGLTYAFFKKMLKFFFPDRNSDTVSVTTTSAASSSQQDSNDTITQDADSLSMISSSTSVSSAKGKTKKNSAHHLKRDESMSSLTTSLSSYNFSMINNSKMVKEITHIEKMRERASKNQTFVYIKIPEVPIKISYKGNKNKNLSDLHDVYLLIPTIEYHNRTWTWLDLLMALKNDSKRVLFSQALKHKFHISKSKPSLSEPEKKPSQMANDQNTEDEDKARILLGNIVVPQQRNSRTKSLLSFGGKK</sequence>
<proteinExistence type="predicted"/>
<dbReference type="PANTHER" id="PTHR15678">
    <property type="entry name" value="ANTIGEN MLAA-22-RELATED"/>
    <property type="match status" value="1"/>
</dbReference>
<dbReference type="EMBL" id="MUJZ01024640">
    <property type="protein sequence ID" value="OTF79151.1"/>
    <property type="molecule type" value="Genomic_DNA"/>
</dbReference>